<organism evidence="1">
    <name type="scientific">freshwater metagenome</name>
    <dbReference type="NCBI Taxonomy" id="449393"/>
    <lineage>
        <taxon>unclassified sequences</taxon>
        <taxon>metagenomes</taxon>
        <taxon>ecological metagenomes</taxon>
    </lineage>
</organism>
<evidence type="ECO:0000313" key="1">
    <source>
        <dbReference type="EMBL" id="CAB4341575.1"/>
    </source>
</evidence>
<dbReference type="Pfam" id="PF06545">
    <property type="entry name" value="AllG"/>
    <property type="match status" value="1"/>
</dbReference>
<dbReference type="AlphaFoldDB" id="A0A6J5ZG61"/>
<accession>A0A6J5ZG61</accession>
<proteinExistence type="predicted"/>
<dbReference type="InterPro" id="IPR024033">
    <property type="entry name" value="OXTCase_su_AllG_h-dom"/>
</dbReference>
<dbReference type="EMBL" id="CAESAO010000040">
    <property type="protein sequence ID" value="CAB4341575.1"/>
    <property type="molecule type" value="Genomic_DNA"/>
</dbReference>
<gene>
    <name evidence="1" type="ORF">UFOPK3522_00640</name>
</gene>
<dbReference type="InterPro" id="IPR009499">
    <property type="entry name" value="AllG-like"/>
</dbReference>
<dbReference type="Gene3D" id="1.10.10.660">
    <property type="entry name" value="conserved protein of unknown function from Enterococcus faecalis V583"/>
    <property type="match status" value="1"/>
</dbReference>
<sequence>MTDHETANKLAFERLAGATPVFTEVMTAGEALPGMKPNVILTSGAPMEWEQYTGGQRAAVIGGALFEGLASDAGDADAKLKSGEILVDGCHDYGCVGSLAGIYTASMPVLAVENTANGNVGFCNFFEGPSPKRLNYGTYDEEVRDTLLFVQDVIAPTVAEAVKRSEGGIPLRPIIRRALGMGDEMHSRNAAGTLLFGREMVPYFFEMLGDKPEQVRQTYAFMSDSPYFFLRLSMAAAKATADAARDIERSSVVSAMSFSCSQFSIRLGGTGDRWFSADLEPAQAKLFDGFTESDIEFMGGESVITETVGLGGFAQASAFTLQEYQGGTPEDMAELNRSMYEITVGEHPEYKIPFFGFRGVPLGIDAFKVVESGIQPVMDIGIAGGDGRQIGAGVLRAPLACFEQAVAAYSEEYGGV</sequence>
<dbReference type="Gene3D" id="3.90.1700.10">
    <property type="entry name" value="v583 domain like"/>
    <property type="match status" value="1"/>
</dbReference>
<dbReference type="Gene3D" id="3.90.1710.10">
    <property type="entry name" value="Enterococcus faecalis V583 domain"/>
    <property type="match status" value="1"/>
</dbReference>
<name>A0A6J5ZG61_9ZZZZ</name>
<protein>
    <submittedName>
        <fullName evidence="1">Unannotated protein</fullName>
    </submittedName>
</protein>
<reference evidence="1" key="1">
    <citation type="submission" date="2020-05" db="EMBL/GenBank/DDBJ databases">
        <authorList>
            <person name="Chiriac C."/>
            <person name="Salcher M."/>
            <person name="Ghai R."/>
            <person name="Kavagutti S V."/>
        </authorList>
    </citation>
    <scope>NUCLEOTIDE SEQUENCE</scope>
</reference>